<proteinExistence type="inferred from homology"/>
<reference evidence="9 10" key="1">
    <citation type="submission" date="2015-12" db="EMBL/GenBank/DDBJ databases">
        <title>The genome of Folsomia candida.</title>
        <authorList>
            <person name="Faddeeva A."/>
            <person name="Derks M.F."/>
            <person name="Anvar Y."/>
            <person name="Smit S."/>
            <person name="Van Straalen N."/>
            <person name="Roelofs D."/>
        </authorList>
    </citation>
    <scope>NUCLEOTIDE SEQUENCE [LARGE SCALE GENOMIC DNA]</scope>
    <source>
        <strain evidence="9 10">VU population</strain>
        <tissue evidence="9">Whole body</tissue>
    </source>
</reference>
<name>A0A226E3G2_FOLCA</name>
<evidence type="ECO:0000256" key="5">
    <source>
        <dbReference type="PIRSR" id="PIRSR606710-1"/>
    </source>
</evidence>
<evidence type="ECO:0000256" key="6">
    <source>
        <dbReference type="PIRSR" id="PIRSR606710-2"/>
    </source>
</evidence>
<evidence type="ECO:0000256" key="2">
    <source>
        <dbReference type="ARBA" id="ARBA00022729"/>
    </source>
</evidence>
<comment type="similarity">
    <text evidence="1 7">Belongs to the glycosyl hydrolase 43 family.</text>
</comment>
<dbReference type="Proteomes" id="UP000198287">
    <property type="component" value="Unassembled WGS sequence"/>
</dbReference>
<protein>
    <submittedName>
        <fullName evidence="9">Extracellular exo-alpha-(1-&gt;5)-L-arabinofuranosidase</fullName>
    </submittedName>
</protein>
<organism evidence="9 10">
    <name type="scientific">Folsomia candida</name>
    <name type="common">Springtail</name>
    <dbReference type="NCBI Taxonomy" id="158441"/>
    <lineage>
        <taxon>Eukaryota</taxon>
        <taxon>Metazoa</taxon>
        <taxon>Ecdysozoa</taxon>
        <taxon>Arthropoda</taxon>
        <taxon>Hexapoda</taxon>
        <taxon>Collembola</taxon>
        <taxon>Entomobryomorpha</taxon>
        <taxon>Isotomoidea</taxon>
        <taxon>Isotomidae</taxon>
        <taxon>Proisotominae</taxon>
        <taxon>Folsomia</taxon>
    </lineage>
</organism>
<evidence type="ECO:0000313" key="10">
    <source>
        <dbReference type="Proteomes" id="UP000198287"/>
    </source>
</evidence>
<feature type="active site" description="Proton donor" evidence="5">
    <location>
        <position position="200"/>
    </location>
</feature>
<evidence type="ECO:0000256" key="7">
    <source>
        <dbReference type="RuleBase" id="RU361187"/>
    </source>
</evidence>
<evidence type="ECO:0000256" key="3">
    <source>
        <dbReference type="ARBA" id="ARBA00022801"/>
    </source>
</evidence>
<dbReference type="AlphaFoldDB" id="A0A226E3G2"/>
<accession>A0A226E3G2</accession>
<feature type="chain" id="PRO_5012872534" evidence="8">
    <location>
        <begin position="18"/>
        <end position="329"/>
    </location>
</feature>
<keyword evidence="2 8" id="KW-0732">Signal</keyword>
<dbReference type="Gene3D" id="2.115.10.20">
    <property type="entry name" value="Glycosyl hydrolase domain, family 43"/>
    <property type="match status" value="1"/>
</dbReference>
<dbReference type="GO" id="GO:0005975">
    <property type="term" value="P:carbohydrate metabolic process"/>
    <property type="evidence" value="ECO:0007669"/>
    <property type="project" value="InterPro"/>
</dbReference>
<dbReference type="InterPro" id="IPR006710">
    <property type="entry name" value="Glyco_hydro_43"/>
</dbReference>
<dbReference type="Pfam" id="PF04616">
    <property type="entry name" value="Glyco_hydro_43"/>
    <property type="match status" value="1"/>
</dbReference>
<feature type="active site" description="Proton acceptor" evidence="5">
    <location>
        <position position="32"/>
    </location>
</feature>
<keyword evidence="10" id="KW-1185">Reference proteome</keyword>
<dbReference type="GO" id="GO:0004553">
    <property type="term" value="F:hydrolase activity, hydrolyzing O-glycosyl compounds"/>
    <property type="evidence" value="ECO:0007669"/>
    <property type="project" value="InterPro"/>
</dbReference>
<evidence type="ECO:0000256" key="4">
    <source>
        <dbReference type="ARBA" id="ARBA00023295"/>
    </source>
</evidence>
<dbReference type="PANTHER" id="PTHR43817:SF1">
    <property type="entry name" value="HYDROLASE, FAMILY 43, PUTATIVE (AFU_ORTHOLOGUE AFUA_3G01660)-RELATED"/>
    <property type="match status" value="1"/>
</dbReference>
<feature type="signal peptide" evidence="8">
    <location>
        <begin position="1"/>
        <end position="17"/>
    </location>
</feature>
<evidence type="ECO:0000313" key="9">
    <source>
        <dbReference type="EMBL" id="OXA51808.1"/>
    </source>
</evidence>
<keyword evidence="3 7" id="KW-0378">Hydrolase</keyword>
<evidence type="ECO:0000256" key="8">
    <source>
        <dbReference type="SAM" id="SignalP"/>
    </source>
</evidence>
<sequence length="329" mass="37454">MSNLILLLLISINFVASQQMFRNPILDRNSADPTILRLGDFYYLTLSENTERNLTVYKSSLLTSFREAESIVAYSTLEGFSDLWASEMHVVDGDLYIYFTMTGGGKDHRMYVIKADDPTNPMGNWSDSIRLMPDWDFAAIDGTIFNHGNGRRYFVFATWAFGPLTIYIAPMNSPTQVGFPKIELKRPTEEWECYEGCVKEGPFFIFKNNVSFCVYSVSSTWGPNYALAMMNISYELDPMTVSNWQMPDGPIFYRNDEEEVYTTGHAAFTVSPDGSETWMVYHGTTTTTNIEGHRIARIEKIDWSEDGRPIFPRPHGYNHSQAVPSGQVV</sequence>
<evidence type="ECO:0000256" key="1">
    <source>
        <dbReference type="ARBA" id="ARBA00009865"/>
    </source>
</evidence>
<dbReference type="OMA" id="WMAYHAN"/>
<dbReference type="InterPro" id="IPR023296">
    <property type="entry name" value="Glyco_hydro_beta-prop_sf"/>
</dbReference>
<dbReference type="CDD" id="cd18820">
    <property type="entry name" value="GH43_LbAraf43-like"/>
    <property type="match status" value="1"/>
</dbReference>
<dbReference type="OrthoDB" id="272289at2759"/>
<dbReference type="SUPFAM" id="SSF75005">
    <property type="entry name" value="Arabinanase/levansucrase/invertase"/>
    <property type="match status" value="1"/>
</dbReference>
<keyword evidence="4 7" id="KW-0326">Glycosidase</keyword>
<comment type="caution">
    <text evidence="9">The sequence shown here is derived from an EMBL/GenBank/DDBJ whole genome shotgun (WGS) entry which is preliminary data.</text>
</comment>
<feature type="site" description="Important for catalytic activity, responsible for pKa modulation of the active site Glu and correct orientation of both the proton donor and substrate" evidence="6">
    <location>
        <position position="141"/>
    </location>
</feature>
<gene>
    <name evidence="9" type="ORF">Fcan01_12931</name>
</gene>
<dbReference type="PANTHER" id="PTHR43817">
    <property type="entry name" value="GLYCOSYL HYDROLASE"/>
    <property type="match status" value="1"/>
</dbReference>
<dbReference type="EMBL" id="LNIX01000007">
    <property type="protein sequence ID" value="OXA51808.1"/>
    <property type="molecule type" value="Genomic_DNA"/>
</dbReference>